<accession>A0A5C2SLX5</accession>
<sequence length="212" mass="23203">MVRHGSAHPLQAPWTGTVLSGSGLPSGSSRWDPRRLCPRCPAFDERSTRSPHPRPPDKDRTQPSLLPPPTPEDIARSPVRQAARSPEPSEAAAYPIPQLENTAQGMRNTITRTNTPAAHGSWAYNSNERLHRTDERMHSRTTPNERWILSSTSPQALSTCLSLQPPALRLHLLRPTATPQQLCFHLPPPGAPPPAPTDDPSRESRCAAEDGA</sequence>
<gene>
    <name evidence="2" type="ORF">L227DRAFT_268731</name>
</gene>
<feature type="compositionally biased region" description="Pro residues" evidence="1">
    <location>
        <begin position="186"/>
        <end position="197"/>
    </location>
</feature>
<feature type="compositionally biased region" description="Low complexity" evidence="1">
    <location>
        <begin position="19"/>
        <end position="29"/>
    </location>
</feature>
<name>A0A5C2SLX5_9APHY</name>
<protein>
    <submittedName>
        <fullName evidence="2">Uncharacterized protein</fullName>
    </submittedName>
</protein>
<feature type="region of interest" description="Disordered" evidence="1">
    <location>
        <begin position="184"/>
        <end position="212"/>
    </location>
</feature>
<feature type="compositionally biased region" description="Basic and acidic residues" evidence="1">
    <location>
        <begin position="42"/>
        <end position="61"/>
    </location>
</feature>
<keyword evidence="3" id="KW-1185">Reference proteome</keyword>
<evidence type="ECO:0000313" key="2">
    <source>
        <dbReference type="EMBL" id="RPD64793.1"/>
    </source>
</evidence>
<evidence type="ECO:0000256" key="1">
    <source>
        <dbReference type="SAM" id="MobiDB-lite"/>
    </source>
</evidence>
<proteinExistence type="predicted"/>
<feature type="compositionally biased region" description="Basic and acidic residues" evidence="1">
    <location>
        <begin position="199"/>
        <end position="212"/>
    </location>
</feature>
<organism evidence="2 3">
    <name type="scientific">Lentinus tigrinus ALCF2SS1-6</name>
    <dbReference type="NCBI Taxonomy" id="1328759"/>
    <lineage>
        <taxon>Eukaryota</taxon>
        <taxon>Fungi</taxon>
        <taxon>Dikarya</taxon>
        <taxon>Basidiomycota</taxon>
        <taxon>Agaricomycotina</taxon>
        <taxon>Agaricomycetes</taxon>
        <taxon>Polyporales</taxon>
        <taxon>Polyporaceae</taxon>
        <taxon>Lentinus</taxon>
    </lineage>
</organism>
<feature type="compositionally biased region" description="Low complexity" evidence="1">
    <location>
        <begin position="82"/>
        <end position="93"/>
    </location>
</feature>
<dbReference type="Proteomes" id="UP000313359">
    <property type="component" value="Unassembled WGS sequence"/>
</dbReference>
<dbReference type="EMBL" id="ML122253">
    <property type="protein sequence ID" value="RPD64793.1"/>
    <property type="molecule type" value="Genomic_DNA"/>
</dbReference>
<reference evidence="2" key="1">
    <citation type="journal article" date="2018" name="Genome Biol. Evol.">
        <title>Genomics and development of Lentinus tigrinus, a white-rot wood-decaying mushroom with dimorphic fruiting bodies.</title>
        <authorList>
            <person name="Wu B."/>
            <person name="Xu Z."/>
            <person name="Knudson A."/>
            <person name="Carlson A."/>
            <person name="Chen N."/>
            <person name="Kovaka S."/>
            <person name="LaButti K."/>
            <person name="Lipzen A."/>
            <person name="Pennachio C."/>
            <person name="Riley R."/>
            <person name="Schakwitz W."/>
            <person name="Umezawa K."/>
            <person name="Ohm R.A."/>
            <person name="Grigoriev I.V."/>
            <person name="Nagy L.G."/>
            <person name="Gibbons J."/>
            <person name="Hibbett D."/>
        </authorList>
    </citation>
    <scope>NUCLEOTIDE SEQUENCE [LARGE SCALE GENOMIC DNA]</scope>
    <source>
        <strain evidence="2">ALCF2SS1-6</strain>
    </source>
</reference>
<evidence type="ECO:0000313" key="3">
    <source>
        <dbReference type="Proteomes" id="UP000313359"/>
    </source>
</evidence>
<feature type="region of interest" description="Disordered" evidence="1">
    <location>
        <begin position="1"/>
        <end position="99"/>
    </location>
</feature>
<dbReference type="AlphaFoldDB" id="A0A5C2SLX5"/>